<dbReference type="KEGG" id="mfy:HH212_05615"/>
<evidence type="ECO:0000256" key="7">
    <source>
        <dbReference type="ARBA" id="ARBA00022827"/>
    </source>
</evidence>
<dbReference type="GO" id="GO:0004808">
    <property type="term" value="F:tRNA (5-methylaminomethyl-2-thiouridylate)(34)-methyltransferase activity"/>
    <property type="evidence" value="ECO:0007669"/>
    <property type="project" value="UniProtKB-EC"/>
</dbReference>
<dbReference type="PANTHER" id="PTHR13847:SF283">
    <property type="entry name" value="TRNA 5-METHYLAMINOMETHYL-2-THIOURIDINE BIOSYNTHESIS BIFUNCTIONAL PROTEIN MNMC"/>
    <property type="match status" value="1"/>
</dbReference>
<keyword evidence="4 11" id="KW-0808">Transferase</keyword>
<accession>A0A7Z2VUR8</accession>
<evidence type="ECO:0000313" key="11">
    <source>
        <dbReference type="EMBL" id="QJD99563.1"/>
    </source>
</evidence>
<feature type="domain" description="FAD dependent oxidoreductase" evidence="10">
    <location>
        <begin position="177"/>
        <end position="535"/>
    </location>
</feature>
<sequence length="573" mass="60358">MDYRAAWRGRARHTVFTNRHDEARLGAMIDAWRADPERPPHLHVIALIDAALPGFRRVPQAEPGLTLDLLGAAPGAPFGVTLAQLAARIDLFRLDGGDAVIDAMIDDDTARAMARLAARDACLVLEGADAMSAPALGAAAAAALAAHGFVFEEGGKRARFAGRKPRPPLPPDPQRQAIVLGAGIAGSAACERLCARGWQVTLVERHAGPALEASGNRAGIFMPLLSRDDNIPTRLTRAAYLFTLRHWERLGGIGHAIEGQACGVLQLARDAGHAAVQRALAAGGVGGRPYPPDFAEWLERPQAEALLGSSAPDGGWLFRRGGWARPGSVCDALLAACGERLERRFGVGSVTVEHDDGQWHVLDAHGIPIAHAPNLILANGAGAAGMAETAPLPLSAMRGQVSHIPAQMLPRLPLVLCREAYLTPAAHGICSAGATYDLDPDPVLSLASHRENLARLRGLLADPHAAEGAPLQGRVGFRCIAPDRLPLVGRVPDAAAAGGTERLRDVPRHPGLYALLGYASRGLIWAGLGAELLAAQIEGEPLPLETALVDALDPARFVLRARRSPRGPQAADI</sequence>
<keyword evidence="6" id="KW-0819">tRNA processing</keyword>
<dbReference type="InterPro" id="IPR036188">
    <property type="entry name" value="FAD/NAD-bd_sf"/>
</dbReference>
<dbReference type="SUPFAM" id="SSF51905">
    <property type="entry name" value="FAD/NAD(P)-binding domain"/>
    <property type="match status" value="1"/>
</dbReference>
<dbReference type="Pfam" id="PF01266">
    <property type="entry name" value="DAO"/>
    <property type="match status" value="1"/>
</dbReference>
<dbReference type="EMBL" id="CP051685">
    <property type="protein sequence ID" value="QJD99563.1"/>
    <property type="molecule type" value="Genomic_DNA"/>
</dbReference>
<evidence type="ECO:0000256" key="1">
    <source>
        <dbReference type="ARBA" id="ARBA00022490"/>
    </source>
</evidence>
<evidence type="ECO:0000256" key="2">
    <source>
        <dbReference type="ARBA" id="ARBA00022603"/>
    </source>
</evidence>
<evidence type="ECO:0000256" key="6">
    <source>
        <dbReference type="ARBA" id="ARBA00022694"/>
    </source>
</evidence>
<evidence type="ECO:0000256" key="3">
    <source>
        <dbReference type="ARBA" id="ARBA00022630"/>
    </source>
</evidence>
<reference evidence="11 12" key="1">
    <citation type="submission" date="2020-04" db="EMBL/GenBank/DDBJ databases">
        <title>Genome sequencing of novel species.</title>
        <authorList>
            <person name="Heo J."/>
            <person name="Kim S.-J."/>
            <person name="Kim J.-S."/>
            <person name="Hong S.-B."/>
            <person name="Kwon S.-W."/>
        </authorList>
    </citation>
    <scope>NUCLEOTIDE SEQUENCE [LARGE SCALE GENOMIC DNA]</scope>
    <source>
        <strain evidence="11 12">GN2-R2</strain>
    </source>
</reference>
<dbReference type="GO" id="GO:0005737">
    <property type="term" value="C:cytoplasm"/>
    <property type="evidence" value="ECO:0007669"/>
    <property type="project" value="TreeGrafter"/>
</dbReference>
<dbReference type="GO" id="GO:0032259">
    <property type="term" value="P:methylation"/>
    <property type="evidence" value="ECO:0007669"/>
    <property type="project" value="UniProtKB-KW"/>
</dbReference>
<keyword evidence="8" id="KW-0560">Oxidoreductase</keyword>
<evidence type="ECO:0000259" key="10">
    <source>
        <dbReference type="Pfam" id="PF01266"/>
    </source>
</evidence>
<dbReference type="Proteomes" id="UP000502415">
    <property type="component" value="Chromosome"/>
</dbReference>
<dbReference type="PANTHER" id="PTHR13847">
    <property type="entry name" value="SARCOSINE DEHYDROGENASE-RELATED"/>
    <property type="match status" value="1"/>
</dbReference>
<keyword evidence="5" id="KW-0949">S-adenosyl-L-methionine</keyword>
<keyword evidence="1" id="KW-0963">Cytoplasm</keyword>
<protein>
    <submittedName>
        <fullName evidence="11">FAD-dependent 5-carboxymethylaminomethyl-2-thiouridine(34) oxidoreductase MnmC</fullName>
        <ecNumber evidence="11">2.1.1.61</ecNumber>
    </submittedName>
</protein>
<keyword evidence="2 11" id="KW-0489">Methyltransferase</keyword>
<evidence type="ECO:0000313" key="12">
    <source>
        <dbReference type="Proteomes" id="UP000502415"/>
    </source>
</evidence>
<keyword evidence="9" id="KW-0511">Multifunctional enzyme</keyword>
<dbReference type="GO" id="GO:0016645">
    <property type="term" value="F:oxidoreductase activity, acting on the CH-NH group of donors"/>
    <property type="evidence" value="ECO:0007669"/>
    <property type="project" value="InterPro"/>
</dbReference>
<name>A0A7Z2VUR8_9BURK</name>
<evidence type="ECO:0000256" key="5">
    <source>
        <dbReference type="ARBA" id="ARBA00022691"/>
    </source>
</evidence>
<dbReference type="AlphaFoldDB" id="A0A7Z2VUR8"/>
<proteinExistence type="predicted"/>
<dbReference type="GO" id="GO:0002098">
    <property type="term" value="P:tRNA wobble uridine modification"/>
    <property type="evidence" value="ECO:0007669"/>
    <property type="project" value="TreeGrafter"/>
</dbReference>
<organism evidence="11 12">
    <name type="scientific">Massilia forsythiae</name>
    <dbReference type="NCBI Taxonomy" id="2728020"/>
    <lineage>
        <taxon>Bacteria</taxon>
        <taxon>Pseudomonadati</taxon>
        <taxon>Pseudomonadota</taxon>
        <taxon>Betaproteobacteria</taxon>
        <taxon>Burkholderiales</taxon>
        <taxon>Oxalobacteraceae</taxon>
        <taxon>Telluria group</taxon>
        <taxon>Massilia</taxon>
    </lineage>
</organism>
<gene>
    <name evidence="11" type="primary">mnmC</name>
    <name evidence="11" type="ORF">HH212_05615</name>
</gene>
<dbReference type="Gene3D" id="3.50.50.60">
    <property type="entry name" value="FAD/NAD(P)-binding domain"/>
    <property type="match status" value="1"/>
</dbReference>
<keyword evidence="7" id="KW-0274">FAD</keyword>
<dbReference type="EC" id="2.1.1.61" evidence="11"/>
<dbReference type="InterPro" id="IPR006076">
    <property type="entry name" value="FAD-dep_OxRdtase"/>
</dbReference>
<dbReference type="Gene3D" id="3.30.9.10">
    <property type="entry name" value="D-Amino Acid Oxidase, subunit A, domain 2"/>
    <property type="match status" value="1"/>
</dbReference>
<dbReference type="NCBIfam" id="TIGR03197">
    <property type="entry name" value="MnmC_Cterm"/>
    <property type="match status" value="1"/>
</dbReference>
<dbReference type="InterPro" id="IPR017610">
    <property type="entry name" value="tRNA_S-uridine_synth_MnmC_C"/>
</dbReference>
<evidence type="ECO:0000256" key="8">
    <source>
        <dbReference type="ARBA" id="ARBA00023002"/>
    </source>
</evidence>
<keyword evidence="12" id="KW-1185">Reference proteome</keyword>
<evidence type="ECO:0000256" key="4">
    <source>
        <dbReference type="ARBA" id="ARBA00022679"/>
    </source>
</evidence>
<keyword evidence="3" id="KW-0285">Flavoprotein</keyword>
<dbReference type="RefSeq" id="WP_169434494.1">
    <property type="nucleotide sequence ID" value="NZ_CP051685.1"/>
</dbReference>
<evidence type="ECO:0000256" key="9">
    <source>
        <dbReference type="ARBA" id="ARBA00023268"/>
    </source>
</evidence>